<accession>A0A1Z5JR12</accession>
<dbReference type="PROSITE" id="PS50005">
    <property type="entry name" value="TPR"/>
    <property type="match status" value="3"/>
</dbReference>
<dbReference type="Pfam" id="PF13181">
    <property type="entry name" value="TPR_8"/>
    <property type="match status" value="1"/>
</dbReference>
<keyword evidence="4" id="KW-0175">Coiled coil</keyword>
<dbReference type="SUPFAM" id="SSF48452">
    <property type="entry name" value="TPR-like"/>
    <property type="match status" value="1"/>
</dbReference>
<feature type="repeat" description="TPR" evidence="3">
    <location>
        <begin position="136"/>
        <end position="169"/>
    </location>
</feature>
<sequence>MFIIGQRVASVASRRLLAARPSVVKHVKKAFGTTQVAQVVSERPRGAFWFRQQQELEELERNLHKSLEEYQSLLSKRDNIAVGNESDILIDALHKIASCYEELEYWDKALRIEEEIRKHILNNKKSSAITSHAELAASAYRIGKLHHRQEKWQLAHRYYDEALELHTDQVKRGLVYISIAGIHFHRGNYQKALQTLQEQAAPCFPTYDMGLFKCMQHEGLIHRTLEDFEAALNCYKKASEILEFQESIDETIKRELDLDTADMLTACDNLDKALGLYVDILERTRIRNDFDDEESKPFEAVIVHNIGKIYARKGDMEDAVENLSRAVELREHWLGEFHPELGKTLSALGAVYGVMKEKQKALQCFQKALLITRMHADDEDDPDVFMALRNISVLKGEIT</sequence>
<dbReference type="OrthoDB" id="626167at2759"/>
<dbReference type="Gene3D" id="1.25.40.10">
    <property type="entry name" value="Tetratricopeptide repeat domain"/>
    <property type="match status" value="2"/>
</dbReference>
<gene>
    <name evidence="5" type="ORF">FisN_19Lh025</name>
</gene>
<evidence type="ECO:0000256" key="4">
    <source>
        <dbReference type="SAM" id="Coils"/>
    </source>
</evidence>
<keyword evidence="6" id="KW-1185">Reference proteome</keyword>
<feature type="repeat" description="TPR" evidence="3">
    <location>
        <begin position="342"/>
        <end position="375"/>
    </location>
</feature>
<feature type="repeat" description="TPR" evidence="3">
    <location>
        <begin position="300"/>
        <end position="333"/>
    </location>
</feature>
<dbReference type="EMBL" id="BDSP01000106">
    <property type="protein sequence ID" value="GAX16447.1"/>
    <property type="molecule type" value="Genomic_DNA"/>
</dbReference>
<evidence type="ECO:0000256" key="1">
    <source>
        <dbReference type="ARBA" id="ARBA00022737"/>
    </source>
</evidence>
<dbReference type="PANTHER" id="PTHR45641:SF19">
    <property type="entry name" value="NEPHROCYSTIN-3"/>
    <property type="match status" value="1"/>
</dbReference>
<feature type="coiled-coil region" evidence="4">
    <location>
        <begin position="49"/>
        <end position="76"/>
    </location>
</feature>
<evidence type="ECO:0000313" key="6">
    <source>
        <dbReference type="Proteomes" id="UP000198406"/>
    </source>
</evidence>
<evidence type="ECO:0000313" key="5">
    <source>
        <dbReference type="EMBL" id="GAX16447.1"/>
    </source>
</evidence>
<reference evidence="5 6" key="1">
    <citation type="journal article" date="2015" name="Plant Cell">
        <title>Oil accumulation by the oleaginous diatom Fistulifera solaris as revealed by the genome and transcriptome.</title>
        <authorList>
            <person name="Tanaka T."/>
            <person name="Maeda Y."/>
            <person name="Veluchamy A."/>
            <person name="Tanaka M."/>
            <person name="Abida H."/>
            <person name="Marechal E."/>
            <person name="Bowler C."/>
            <person name="Muto M."/>
            <person name="Sunaga Y."/>
            <person name="Tanaka M."/>
            <person name="Yoshino T."/>
            <person name="Taniguchi T."/>
            <person name="Fukuda Y."/>
            <person name="Nemoto M."/>
            <person name="Matsumoto M."/>
            <person name="Wong P.S."/>
            <person name="Aburatani S."/>
            <person name="Fujibuchi W."/>
        </authorList>
    </citation>
    <scope>NUCLEOTIDE SEQUENCE [LARGE SCALE GENOMIC DNA]</scope>
    <source>
        <strain evidence="5 6">JPCC DA0580</strain>
    </source>
</reference>
<name>A0A1Z5JR12_FISSO</name>
<keyword evidence="2 3" id="KW-0802">TPR repeat</keyword>
<organism evidence="5 6">
    <name type="scientific">Fistulifera solaris</name>
    <name type="common">Oleaginous diatom</name>
    <dbReference type="NCBI Taxonomy" id="1519565"/>
    <lineage>
        <taxon>Eukaryota</taxon>
        <taxon>Sar</taxon>
        <taxon>Stramenopiles</taxon>
        <taxon>Ochrophyta</taxon>
        <taxon>Bacillariophyta</taxon>
        <taxon>Bacillariophyceae</taxon>
        <taxon>Bacillariophycidae</taxon>
        <taxon>Naviculales</taxon>
        <taxon>Naviculaceae</taxon>
        <taxon>Fistulifera</taxon>
    </lineage>
</organism>
<evidence type="ECO:0000256" key="3">
    <source>
        <dbReference type="PROSITE-ProRule" id="PRU00339"/>
    </source>
</evidence>
<dbReference type="SMART" id="SM00028">
    <property type="entry name" value="TPR"/>
    <property type="match status" value="5"/>
</dbReference>
<protein>
    <submittedName>
        <fullName evidence="5">Uncharacterized protein</fullName>
    </submittedName>
</protein>
<proteinExistence type="predicted"/>
<dbReference type="PANTHER" id="PTHR45641">
    <property type="entry name" value="TETRATRICOPEPTIDE REPEAT PROTEIN (AFU_ORTHOLOGUE AFUA_6G03870)"/>
    <property type="match status" value="1"/>
</dbReference>
<dbReference type="InParanoid" id="A0A1Z5JR12"/>
<dbReference type="InterPro" id="IPR019734">
    <property type="entry name" value="TPR_rpt"/>
</dbReference>
<dbReference type="InterPro" id="IPR011990">
    <property type="entry name" value="TPR-like_helical_dom_sf"/>
</dbReference>
<evidence type="ECO:0000256" key="2">
    <source>
        <dbReference type="ARBA" id="ARBA00022803"/>
    </source>
</evidence>
<dbReference type="Pfam" id="PF13432">
    <property type="entry name" value="TPR_16"/>
    <property type="match status" value="1"/>
</dbReference>
<keyword evidence="1" id="KW-0677">Repeat</keyword>
<comment type="caution">
    <text evidence="5">The sequence shown here is derived from an EMBL/GenBank/DDBJ whole genome shotgun (WGS) entry which is preliminary data.</text>
</comment>
<dbReference type="Pfam" id="PF13424">
    <property type="entry name" value="TPR_12"/>
    <property type="match status" value="1"/>
</dbReference>
<dbReference type="Proteomes" id="UP000198406">
    <property type="component" value="Unassembled WGS sequence"/>
</dbReference>
<dbReference type="AlphaFoldDB" id="A0A1Z5JR12"/>